<proteinExistence type="predicted"/>
<organism evidence="4 5">
    <name type="scientific">Plasmodium knowlesi (strain H)</name>
    <dbReference type="NCBI Taxonomy" id="5851"/>
    <lineage>
        <taxon>Eukaryota</taxon>
        <taxon>Sar</taxon>
        <taxon>Alveolata</taxon>
        <taxon>Apicomplexa</taxon>
        <taxon>Aconoidasida</taxon>
        <taxon>Haemosporida</taxon>
        <taxon>Plasmodiidae</taxon>
        <taxon>Plasmodium</taxon>
        <taxon>Plasmodium (Plasmodium)</taxon>
    </lineage>
</organism>
<dbReference type="InterPro" id="IPR024288">
    <property type="entry name" value="SICA_C"/>
</dbReference>
<dbReference type="Pfam" id="PF12878">
    <property type="entry name" value="SICA_beta"/>
    <property type="match status" value="8"/>
</dbReference>
<dbReference type="RefSeq" id="XP_038969441.1">
    <property type="nucleotide sequence ID" value="XM_039113829.1"/>
</dbReference>
<dbReference type="Pfam" id="PF12887">
    <property type="entry name" value="SICA_alpha"/>
    <property type="match status" value="1"/>
</dbReference>
<dbReference type="InterPro" id="IPR024285">
    <property type="entry name" value="SICA_extracell_b"/>
</dbReference>
<dbReference type="InParanoid" id="A0A679KVQ3"/>
<feature type="domain" description="Schizont-infected cell agglutination extracellular alpha" evidence="3">
    <location>
        <begin position="8"/>
        <end position="206"/>
    </location>
</feature>
<feature type="domain" description="Schizont-infected cell agglutination C-terminal" evidence="2">
    <location>
        <begin position="2120"/>
        <end position="2247"/>
    </location>
</feature>
<protein>
    <submittedName>
        <fullName evidence="4">SICAvar, type I</fullName>
    </submittedName>
</protein>
<dbReference type="EMBL" id="AM910985">
    <property type="protein sequence ID" value="CAA9986566.1"/>
    <property type="molecule type" value="Genomic_DNA"/>
</dbReference>
<dbReference type="Proteomes" id="UP000031513">
    <property type="component" value="Chromosome 3"/>
</dbReference>
<dbReference type="KEGG" id="pkn:PKNH_0314100"/>
<dbReference type="InterPro" id="IPR024290">
    <property type="entry name" value="SICA_extracell_a"/>
</dbReference>
<dbReference type="VEuPathDB" id="PlasmoDB:PKNH_0314100"/>
<feature type="domain" description="Schizont-infected cell agglutination extracellular beta" evidence="1">
    <location>
        <begin position="1644"/>
        <end position="1826"/>
    </location>
</feature>
<feature type="domain" description="Schizont-infected cell agglutination extracellular beta" evidence="1">
    <location>
        <begin position="352"/>
        <end position="518"/>
    </location>
</feature>
<accession>A0A679KVQ3</accession>
<evidence type="ECO:0000259" key="2">
    <source>
        <dbReference type="Pfam" id="PF12879"/>
    </source>
</evidence>
<evidence type="ECO:0000259" key="1">
    <source>
        <dbReference type="Pfam" id="PF12878"/>
    </source>
</evidence>
<feature type="domain" description="Schizont-infected cell agglutination extracellular beta" evidence="1">
    <location>
        <begin position="1405"/>
        <end position="1586"/>
    </location>
</feature>
<feature type="domain" description="Schizont-infected cell agglutination extracellular beta" evidence="1">
    <location>
        <begin position="1200"/>
        <end position="1366"/>
    </location>
</feature>
<dbReference type="OrthoDB" id="389532at2759"/>
<name>A0A679KVQ3_PLAKH</name>
<feature type="domain" description="Schizont-infected cell agglutination extracellular beta" evidence="1">
    <location>
        <begin position="1867"/>
        <end position="2058"/>
    </location>
</feature>
<keyword evidence="5" id="KW-1185">Reference proteome</keyword>
<reference evidence="4 5" key="1">
    <citation type="journal article" date="2008" name="Nature">
        <title>The genome of Plasmodium knowlesi strain H, a zoonotic malaria parasite with host range from monkey to man.</title>
        <authorList>
            <person name="Pain A."/>
            <person name="Boehme U."/>
            <person name="Berry A.E."/>
            <person name="Mungall K."/>
            <person name="Finn R."/>
            <person name="Jackson A.P."/>
            <person name="Mourier T."/>
            <person name="Mistry J."/>
            <person name="Pasini E.M."/>
            <person name="Aslett M."/>
            <person name="Balasubrammaniam S."/>
            <person name="Borgwardt K."/>
            <person name="Brooks K."/>
            <person name="Carret C."/>
            <person name="Carver T.J."/>
            <person name="Cherevach I."/>
            <person name="Chillingworth T."/>
            <person name="Clarke T.G."/>
            <person name="Galinski M.R."/>
            <person name="Hall N."/>
            <person name="Harper D."/>
            <person name="Harris D."/>
            <person name="Hauser H."/>
            <person name="Ivens A."/>
            <person name="Janssen C.S."/>
            <person name="Keane T."/>
            <person name="Larke N."/>
            <person name="Lapp S."/>
            <person name="Marti M."/>
            <person name="Moule S."/>
            <person name="Meyer I.M."/>
            <person name="Ormond D."/>
            <person name="Peters N."/>
            <person name="Sanders M."/>
            <person name="Sanders S."/>
            <person name="Sergeant T.J."/>
            <person name="Simmonds M."/>
            <person name="Smith F."/>
            <person name="Squares R."/>
            <person name="Thurston S."/>
            <person name="Tivey A.R."/>
            <person name="Walker D."/>
            <person name="White B."/>
            <person name="Zuiderwijk E."/>
            <person name="Churcher C."/>
            <person name="Quail M.A."/>
            <person name="Cowman A.F."/>
            <person name="Turner C.M.R."/>
            <person name="Rajandream M.A."/>
            <person name="Kocken C.H.M."/>
            <person name="Thomas A.W."/>
            <person name="Newbold C.I."/>
            <person name="Barrell B.G."/>
            <person name="Berriman M."/>
        </authorList>
    </citation>
    <scope>NUCLEOTIDE SEQUENCE [LARGE SCALE GENOMIC DNA]</scope>
    <source>
        <strain evidence="4 5">H</strain>
    </source>
</reference>
<gene>
    <name evidence="4" type="ORF">PKNH_0314100</name>
</gene>
<feature type="domain" description="Schizont-infected cell agglutination extracellular beta" evidence="1">
    <location>
        <begin position="776"/>
        <end position="946"/>
    </location>
</feature>
<sequence>MSTVGGNDFFRAWLEEHAKGATAVTGTVQDPAEGAQRIEYTLKNNLEEAWKKLRESLMQPGSAEISGLCAHVGKLVSKGGSGKNEYLKNLCKGIAEIRYFMSGVETKRENNGRGENDDPSDVTELTPAQAYARCIVGSVALNELYGDHCQMEGIIGEISSNMDNELRGHLNKNGQRLQHQLNKCEGIAPAHLMFGKSLLASTIRQWAHEDRKKEDDWKLTKKGPRGAWRVGYVWYYWPTVCNGGKAPGADGTELKALRKENAGTMVDFLKLDNTSSVQNGGPASTLAEVLMNDEIELSDNKIREVLKEMVADSAAGGSVTLDNTKITEAVQKIEKESKKKAAEACMKNDKNSFCTRLQCAKDHWQLTDGKGSTNTGDFWEGHVKKKLEEFITKGVVDNGRSTTSHCDNEKLNNANKQACGHITTLLQEMYKNQNQSGDPKQYSNQIIKCLLLKEYANKLKKQAKQKGYCSIDEGINHAFTQSKTIIGNASTQCPVVNGPNSCFECSWNDKDDYEDCPIDNSQSANGKVKDKVDELFKKNDQTVDTKIQKTVTDMHNKSTPCERIQCAAHWWGEKNKNNGTVEWNKMWEEVVKGDVTSLGKSMSDNKNSSADDSLTKHCIKLDNKNREICFLFTRGLDHMYKNVTGNDDAMKLFKRTMMCAALNAYAKKIKADATAKKNNGTGSCDIDNGIEQAFKQIKTIMSGESSQCKDPKGADCFECTQDQDFDKCEINTNGQGTTGENVNSRLKTMFEDKEDKTGLKESLDKICLECLDKKELCQRAQCVADRWVKQTNGVNGQARNWTEMWNEVQTQVTSLGTNISNNKDKVETHCTDLHSEEEKTVCKFIASGLKGIYEIKAGQGGNAVKITKKDLEDQLFKRTMQCVLLNAFADKLEALPCSKEKKIEEAVTKAFNDENDTIKNASDRCTKDGDKCFKCIRFNGLTNCEIGENGNKEKVKGKVEPMLEGDNTLKKESLEKKICKPCTQDNFCAGLQCVAKKWGERNNKSSNGKVTWENMKGDFEKELKAVLHAMTTNQTAFADHCKNNNWKDGDAAGEANKTACKLVAAGLEHISKIQHEYSTKTGQPDKNENPYDNQEFKQLVSCLMLKAVAQKMKEDSKICDIDQGIRAAFGKADAIKGKHCQNGKPCTVCNWAEKYDDCYLDTAKEDQVKPKLEALLDEKKTEVEGALMDITKTAGNNSSTLCLRLQCLAPRVQASSSANTFWTKEGEVGQLWNVLSTAMKANKNNEAQCNTMDNDNREATNPEKKACNYLHAALKKLYETTTPATPSASSSGTISLNDNPPLKQTVGCLLLHAYAKKMKGATCLVDSGIKKAFDTAVKNLIGNCNGGTESCVPCLWNEGNYDNCEITKNGTTEDQTPVKDKLEQVQNKITETSNTTLKDINEMSTLCDFIKCAGPKWFKNKAKPNGNSVTATKNWCEFWNEGVKHELTNLFTAIQRDGKDKSNIITTAATCKNFGDGNEHSVERKACNHIIAGLDYINKIPNGSVGGGGAPSNGKDKQLLDRAVACIALNMYADKIIALSEKNCPIHEERIKKMFEDWNKINNNSCKSGDNNCFVCERKADFNDCELSVSSSLISSTSTPSNGDCSTTAPEAVKVQPQMNKLLNEKKSIPQVNKTLSTINEMNTFCSKMQCAAKQYYAKVKSKPPGKSTNVSWSEINGAVNDELKELLQNITDDEKWKNFDQYCKDDIKSNGDTPGEITAKQKACKLFASGLKHISEINNKNNQDDAVPLKQTMMCAALNLYADQLIEKAENQCPLDNKKLEEAIKHAFGKSSDIMGKGTSSCSTANGSNSCFICNREKNFADCQIGTGIASAKVKEKMEVLLKDNDGKNTTPNMTKTLDKINEIETFCTQVQCAIKQELRRQNKLKNGTEPSWSKIEGDAKDVLTKLIEQMTKGQTEPDLLTYCNDENKWSKFGHKGKHTNKAACLLFAAGLQHIYTHDNGRINGRVNGRVNGPSFGQTMGCLFLKEYAKQLQKVANEKKRGNSWVHPLCSIKEGITHASSRSEDIMNAPSKCNNNVPNSCFVCKLDDYDKLKDCSIGNDKVKPKVEAVFTEDSTKQNQMQQTLENTVCPILLTDLLTPFLPLAPVSIGLSAMAYYLWKYFGPLGKGGPRFRRSPAEIPGPSVQEQVLDHVQQDSSHEYQLVKERKPRSAPTRTKRSGGVNRRTIIEIHFEVLDECQKGDTQLNQKDFLELLVQEFMGSELMVEEQVPKEEVLMEGVPMEEVPSLGSGLLV</sequence>
<evidence type="ECO:0000313" key="5">
    <source>
        <dbReference type="Proteomes" id="UP000031513"/>
    </source>
</evidence>
<dbReference type="Pfam" id="PF12879">
    <property type="entry name" value="SICA_C"/>
    <property type="match status" value="1"/>
</dbReference>
<feature type="domain" description="Schizont-infected cell agglutination extracellular beta" evidence="1">
    <location>
        <begin position="561"/>
        <end position="730"/>
    </location>
</feature>
<evidence type="ECO:0000313" key="4">
    <source>
        <dbReference type="EMBL" id="CAA9986566.1"/>
    </source>
</evidence>
<feature type="domain" description="Schizont-infected cell agglutination extracellular beta" evidence="1">
    <location>
        <begin position="986"/>
        <end position="1159"/>
    </location>
</feature>
<dbReference type="GeneID" id="7318854"/>
<evidence type="ECO:0000259" key="3">
    <source>
        <dbReference type="Pfam" id="PF12887"/>
    </source>
</evidence>